<evidence type="ECO:0000256" key="2">
    <source>
        <dbReference type="ARBA" id="ARBA00012652"/>
    </source>
</evidence>
<dbReference type="Gene3D" id="2.60.40.10">
    <property type="entry name" value="Immunoglobulins"/>
    <property type="match status" value="1"/>
</dbReference>
<evidence type="ECO:0000313" key="9">
    <source>
        <dbReference type="Proteomes" id="UP000886785"/>
    </source>
</evidence>
<dbReference type="PIRSF" id="PIRSF010631">
    <property type="entry name" value="A-rhamnsds"/>
    <property type="match status" value="1"/>
</dbReference>
<accession>A0A9D1DPB9</accession>
<evidence type="ECO:0000256" key="3">
    <source>
        <dbReference type="ARBA" id="ARBA00022801"/>
    </source>
</evidence>
<evidence type="ECO:0000313" key="8">
    <source>
        <dbReference type="EMBL" id="HIR56486.1"/>
    </source>
</evidence>
<dbReference type="EMBL" id="DVHF01000032">
    <property type="protein sequence ID" value="HIR56486.1"/>
    <property type="molecule type" value="Genomic_DNA"/>
</dbReference>
<dbReference type="EC" id="3.2.1.40" evidence="2"/>
<dbReference type="InterPro" id="IPR035396">
    <property type="entry name" value="Bac_rhamnosid6H"/>
</dbReference>
<reference evidence="8" key="1">
    <citation type="submission" date="2020-10" db="EMBL/GenBank/DDBJ databases">
        <authorList>
            <person name="Gilroy R."/>
        </authorList>
    </citation>
    <scope>NUCLEOTIDE SEQUENCE</scope>
    <source>
        <strain evidence="8">ChiSjej1B19-7085</strain>
    </source>
</reference>
<evidence type="ECO:0000259" key="6">
    <source>
        <dbReference type="Pfam" id="PF17389"/>
    </source>
</evidence>
<name>A0A9D1DPB9_9FIRM</name>
<gene>
    <name evidence="8" type="ORF">IAA54_02375</name>
</gene>
<dbReference type="Gene3D" id="2.60.120.260">
    <property type="entry name" value="Galactose-binding domain-like"/>
    <property type="match status" value="2"/>
</dbReference>
<dbReference type="Proteomes" id="UP000886785">
    <property type="component" value="Unassembled WGS sequence"/>
</dbReference>
<feature type="domain" description="Alpha-L-rhamnosidase concanavalin-like" evidence="4">
    <location>
        <begin position="313"/>
        <end position="410"/>
    </location>
</feature>
<evidence type="ECO:0000256" key="1">
    <source>
        <dbReference type="ARBA" id="ARBA00001445"/>
    </source>
</evidence>
<evidence type="ECO:0000259" key="7">
    <source>
        <dbReference type="Pfam" id="PF17390"/>
    </source>
</evidence>
<comment type="catalytic activity">
    <reaction evidence="1">
        <text>Hydrolysis of terminal non-reducing alpha-L-rhamnose residues in alpha-L-rhamnosides.</text>
        <dbReference type="EC" id="3.2.1.40"/>
    </reaction>
</comment>
<feature type="domain" description="Alpha-L-rhamnosidase six-hairpin glycosidase" evidence="6">
    <location>
        <begin position="416"/>
        <end position="769"/>
    </location>
</feature>
<dbReference type="Pfam" id="PF17389">
    <property type="entry name" value="Bac_rhamnosid6H"/>
    <property type="match status" value="1"/>
</dbReference>
<dbReference type="AlphaFoldDB" id="A0A9D1DPB9"/>
<feature type="domain" description="Bacterial alpha-L-rhamnosidase N-terminal" evidence="5">
    <location>
        <begin position="135"/>
        <end position="301"/>
    </location>
</feature>
<dbReference type="InterPro" id="IPR035398">
    <property type="entry name" value="Bac_rhamnosid_C"/>
</dbReference>
<dbReference type="InterPro" id="IPR013783">
    <property type="entry name" value="Ig-like_fold"/>
</dbReference>
<dbReference type="InterPro" id="IPR012341">
    <property type="entry name" value="6hp_glycosidase-like_sf"/>
</dbReference>
<dbReference type="GO" id="GO:0005975">
    <property type="term" value="P:carbohydrate metabolic process"/>
    <property type="evidence" value="ECO:0007669"/>
    <property type="project" value="InterPro"/>
</dbReference>
<reference evidence="8" key="2">
    <citation type="journal article" date="2021" name="PeerJ">
        <title>Extensive microbial diversity within the chicken gut microbiome revealed by metagenomics and culture.</title>
        <authorList>
            <person name="Gilroy R."/>
            <person name="Ravi A."/>
            <person name="Getino M."/>
            <person name="Pursley I."/>
            <person name="Horton D.L."/>
            <person name="Alikhan N.F."/>
            <person name="Baker D."/>
            <person name="Gharbi K."/>
            <person name="Hall N."/>
            <person name="Watson M."/>
            <person name="Adriaenssens E.M."/>
            <person name="Foster-Nyarko E."/>
            <person name="Jarju S."/>
            <person name="Secka A."/>
            <person name="Antonio M."/>
            <person name="Oren A."/>
            <person name="Chaudhuri R.R."/>
            <person name="La Ragione R."/>
            <person name="Hildebrand F."/>
            <person name="Pallen M.J."/>
        </authorList>
    </citation>
    <scope>NUCLEOTIDE SEQUENCE</scope>
    <source>
        <strain evidence="8">ChiSjej1B19-7085</strain>
    </source>
</reference>
<dbReference type="InterPro" id="IPR008928">
    <property type="entry name" value="6-hairpin_glycosidase_sf"/>
</dbReference>
<comment type="caution">
    <text evidence="8">The sequence shown here is derived from an EMBL/GenBank/DDBJ whole genome shotgun (WGS) entry which is preliminary data.</text>
</comment>
<dbReference type="InterPro" id="IPR008902">
    <property type="entry name" value="Rhamnosid_concanavalin"/>
</dbReference>
<proteinExistence type="predicted"/>
<dbReference type="Pfam" id="PF08531">
    <property type="entry name" value="Bac_rhamnosid_N"/>
    <property type="match status" value="1"/>
</dbReference>
<evidence type="ECO:0000259" key="5">
    <source>
        <dbReference type="Pfam" id="PF08531"/>
    </source>
</evidence>
<dbReference type="InterPro" id="IPR016007">
    <property type="entry name" value="Alpha_rhamnosid"/>
</dbReference>
<dbReference type="PANTHER" id="PTHR33307">
    <property type="entry name" value="ALPHA-RHAMNOSIDASE (EUROFUNG)"/>
    <property type="match status" value="1"/>
</dbReference>
<dbReference type="Pfam" id="PF05592">
    <property type="entry name" value="Bac_rhamnosid"/>
    <property type="match status" value="1"/>
</dbReference>
<evidence type="ECO:0000259" key="4">
    <source>
        <dbReference type="Pfam" id="PF05592"/>
    </source>
</evidence>
<feature type="domain" description="Alpha-L-rhamnosidase C-terminal" evidence="7">
    <location>
        <begin position="772"/>
        <end position="848"/>
    </location>
</feature>
<dbReference type="SUPFAM" id="SSF48208">
    <property type="entry name" value="Six-hairpin glycosidases"/>
    <property type="match status" value="1"/>
</dbReference>
<organism evidence="8 9">
    <name type="scientific">Candidatus Gallacutalibacter pullicola</name>
    <dbReference type="NCBI Taxonomy" id="2840830"/>
    <lineage>
        <taxon>Bacteria</taxon>
        <taxon>Bacillati</taxon>
        <taxon>Bacillota</taxon>
        <taxon>Clostridia</taxon>
        <taxon>Eubacteriales</taxon>
        <taxon>Candidatus Gallacutalibacter</taxon>
    </lineage>
</organism>
<dbReference type="InterPro" id="IPR013737">
    <property type="entry name" value="Bac_rhamnosid_N"/>
</dbReference>
<dbReference type="Pfam" id="PF25788">
    <property type="entry name" value="Ig_Rha78A_N"/>
    <property type="match status" value="1"/>
</dbReference>
<dbReference type="Gene3D" id="2.60.420.10">
    <property type="entry name" value="Maltose phosphorylase, domain 3"/>
    <property type="match status" value="1"/>
</dbReference>
<sequence length="865" mass="98478">MKITSMRANHVEEPLGFCLDNLSLSWKAAEAEGKKTVSSRVSIALDPDFQTIVSDSGWRGDIDSLSYCPELALAPRTRYYWKAEVKSDAGEEASGVSWFETAKRDEVWEASWITIPEKESAHPLLRQEFSLNAPVRRARAYVCGLGLYELYLNGKKVGDEYLTPNCNDYRLWIQYQTYDITSQLCQGENVVGAMLGNGWYKGRFGFEKMPDGIFGDRFGFLCEIHIELENGEEICVVSDPTWKWYPSPILESGIYDGEMYDARLLSKDWCLPGGGEAFRPTVLLENLTFQKLTERYSLPVKAFEALPVKEVIHTPKGETVLDFGQEITGWVEFVCREPYGKKVFLQYCEILQDGCFHNENLRSARAEMTYISDGQERFVRPHFTYYGFRYVRVQMEGEVDPYAFAARVVHSDLEFTGHLETSDSRVNRLIQNAFWSQRGNFLDVPTDCPQRDERMGWTGDAQIFAATASFNMYSPAFYRKYMHDMLEEQQHMFHGSVAHVVPMVIRRTGEGWPNYGSCGWSDAAAVIPWTEYVFYGDKELLREQYANMRLWAECLIREDKATGGKYLRQTGFHFADWLALDCSKENRFGGTDPFFVASAYYYYSIVLTAKAACVLGLDADAQRYSGIAEKIKAAFQKEYLIPGGGTKPGTQTSYVVALYFGLVPEEDIAHTAALLRKKLEEDNVHLTTGFVGTPYLCPTLSRNGSNDYAYRLLFNDDFPSWLYEVKMGATTIWERWNSVLPDGYLNKVDDMNSLNHYAYGSIVEWMYRDMAGINPCEDVPGFRKIRIKPQPDPRLGSVDAELETPFGLCRSAWRYENGKLAFDLTIPYDTEAEVTLPIDGNITVNGKEVTASSFRLTAGSYHFEA</sequence>
<dbReference type="Pfam" id="PF17390">
    <property type="entry name" value="Bac_rhamnosid_C"/>
    <property type="match status" value="1"/>
</dbReference>
<dbReference type="PANTHER" id="PTHR33307:SF6">
    <property type="entry name" value="ALPHA-RHAMNOSIDASE (EUROFUNG)-RELATED"/>
    <property type="match status" value="1"/>
</dbReference>
<keyword evidence="3 8" id="KW-0378">Hydrolase</keyword>
<dbReference type="Gene3D" id="1.50.10.10">
    <property type="match status" value="1"/>
</dbReference>
<protein>
    <recommendedName>
        <fullName evidence="2">alpha-L-rhamnosidase</fullName>
        <ecNumber evidence="2">3.2.1.40</ecNumber>
    </recommendedName>
</protein>
<dbReference type="GO" id="GO:0030596">
    <property type="term" value="F:alpha-L-rhamnosidase activity"/>
    <property type="evidence" value="ECO:0007669"/>
    <property type="project" value="UniProtKB-EC"/>
</dbReference>